<comment type="caution">
    <text evidence="2">The sequence shown here is derived from an EMBL/GenBank/DDBJ whole genome shotgun (WGS) entry which is preliminary data.</text>
</comment>
<feature type="region of interest" description="Disordered" evidence="1">
    <location>
        <begin position="196"/>
        <end position="215"/>
    </location>
</feature>
<dbReference type="Proteomes" id="UP001163846">
    <property type="component" value="Unassembled WGS sequence"/>
</dbReference>
<evidence type="ECO:0000313" key="2">
    <source>
        <dbReference type="EMBL" id="KAJ3834806.1"/>
    </source>
</evidence>
<feature type="region of interest" description="Disordered" evidence="1">
    <location>
        <begin position="119"/>
        <end position="147"/>
    </location>
</feature>
<keyword evidence="3" id="KW-1185">Reference proteome</keyword>
<protein>
    <submittedName>
        <fullName evidence="2">Uncharacterized protein</fullName>
    </submittedName>
</protein>
<reference evidence="2" key="1">
    <citation type="submission" date="2022-08" db="EMBL/GenBank/DDBJ databases">
        <authorList>
            <consortium name="DOE Joint Genome Institute"/>
            <person name="Min B."/>
            <person name="Riley R."/>
            <person name="Sierra-Patev S."/>
            <person name="Naranjo-Ortiz M."/>
            <person name="Looney B."/>
            <person name="Konkel Z."/>
            <person name="Slot J.C."/>
            <person name="Sakamoto Y."/>
            <person name="Steenwyk J.L."/>
            <person name="Rokas A."/>
            <person name="Carro J."/>
            <person name="Camarero S."/>
            <person name="Ferreira P."/>
            <person name="Molpeceres G."/>
            <person name="Ruiz-Duenas F.J."/>
            <person name="Serrano A."/>
            <person name="Henrissat B."/>
            <person name="Drula E."/>
            <person name="Hughes K.W."/>
            <person name="Mata J.L."/>
            <person name="Ishikawa N.K."/>
            <person name="Vargas-Isla R."/>
            <person name="Ushijima S."/>
            <person name="Smith C.A."/>
            <person name="Ahrendt S."/>
            <person name="Andreopoulos W."/>
            <person name="He G."/>
            <person name="Labutti K."/>
            <person name="Lipzen A."/>
            <person name="Ng V."/>
            <person name="Sandor L."/>
            <person name="Barry K."/>
            <person name="Martinez A.T."/>
            <person name="Xiao Y."/>
            <person name="Gibbons J.G."/>
            <person name="Terashima K."/>
            <person name="Hibbett D.S."/>
            <person name="Grigoriev I.V."/>
        </authorList>
    </citation>
    <scope>NUCLEOTIDE SEQUENCE</scope>
    <source>
        <strain evidence="2">TFB9207</strain>
    </source>
</reference>
<accession>A0AA38P237</accession>
<proteinExistence type="predicted"/>
<feature type="compositionally biased region" description="Acidic residues" evidence="1">
    <location>
        <begin position="196"/>
        <end position="212"/>
    </location>
</feature>
<feature type="region of interest" description="Disordered" evidence="1">
    <location>
        <begin position="1"/>
        <end position="37"/>
    </location>
</feature>
<feature type="compositionally biased region" description="Low complexity" evidence="1">
    <location>
        <begin position="1"/>
        <end position="15"/>
    </location>
</feature>
<gene>
    <name evidence="2" type="ORF">F5878DRAFT_629598</name>
</gene>
<dbReference type="AlphaFoldDB" id="A0AA38P237"/>
<dbReference type="EMBL" id="MU806482">
    <property type="protein sequence ID" value="KAJ3834806.1"/>
    <property type="molecule type" value="Genomic_DNA"/>
</dbReference>
<feature type="compositionally biased region" description="Polar residues" evidence="1">
    <location>
        <begin position="119"/>
        <end position="129"/>
    </location>
</feature>
<evidence type="ECO:0000256" key="1">
    <source>
        <dbReference type="SAM" id="MobiDB-lite"/>
    </source>
</evidence>
<sequence>MSANATSKTTSSSKTGSRKRSRGNEVGNRRMKRPRRVEVEELSYEPGSWVIEKVFTGDSKIGEDVVRLFVVDQSGYVASPISSQSPETSTDQRHLSASLSVLSVNTRFVHRYRDGATLTTSRDGVNSTVAAERSSSSSNRGVIDSLGASKKTSLPQRGWACTAMNREKKTPRIRLCCCLPDEEALEEDALKGLDLEDVNGNEGDTELEDIDADLVYPDADASPLTKC</sequence>
<name>A0AA38P237_9AGAR</name>
<organism evidence="2 3">
    <name type="scientific">Lentinula raphanica</name>
    <dbReference type="NCBI Taxonomy" id="153919"/>
    <lineage>
        <taxon>Eukaryota</taxon>
        <taxon>Fungi</taxon>
        <taxon>Dikarya</taxon>
        <taxon>Basidiomycota</taxon>
        <taxon>Agaricomycotina</taxon>
        <taxon>Agaricomycetes</taxon>
        <taxon>Agaricomycetidae</taxon>
        <taxon>Agaricales</taxon>
        <taxon>Marasmiineae</taxon>
        <taxon>Omphalotaceae</taxon>
        <taxon>Lentinula</taxon>
    </lineage>
</organism>
<evidence type="ECO:0000313" key="3">
    <source>
        <dbReference type="Proteomes" id="UP001163846"/>
    </source>
</evidence>